<evidence type="ECO:0000313" key="1">
    <source>
        <dbReference type="EMBL" id="KAG7288257.1"/>
    </source>
</evidence>
<name>A0AAD4HXQ9_9PEZI</name>
<gene>
    <name evidence="1" type="ORF">NEMBOFW57_007788</name>
</gene>
<dbReference type="PANTHER" id="PTHR31252">
    <property type="entry name" value="DUF4419 DOMAIN-CONTAINING PROTEIN"/>
    <property type="match status" value="1"/>
</dbReference>
<protein>
    <submittedName>
        <fullName evidence="1">Uncharacterized protein</fullName>
    </submittedName>
</protein>
<sequence length="438" mass="48251">MNLLTFVVLGVAAADVVILPGGDPKPLSLPAVPVGAADYNSILRNSASTEFPNSTVNILLSSYSGTLERAGVETVNASDIFPSGDSFIRGAMQAWGEHLHLEIRPEEVWFTILTQLNFYMEANAEKVRSLFVKHEGQETIYVEDTDWTTVLWRFEDEIQARVKTPWLRDWIAPDFSTTTMDDLMTANILMMGLMKAYFKYEGGIICGLPSVTLLGEKEDWQKLLARLDRLAEFGAEPEAYRTRLTPILKRFVQSFDAPDSDEIRKFWGQIVFASYEGMCGAAPLELSGWITGFLFWDTEGKPLAGLNKGGKTGFALDGVSYAWHDIRKLPVGYAKAPFTMRDFGGMEKFPAYVAAGTLGKRMVKGPAKGYAAALARVGLDTAVAANASAHGTLRPLSAWMLYGPMYPPGSSPSDPYDQELMLIAGRTKQYLQGTCGTW</sequence>
<organism evidence="1 2">
    <name type="scientific">Staphylotrichum longicolle</name>
    <dbReference type="NCBI Taxonomy" id="669026"/>
    <lineage>
        <taxon>Eukaryota</taxon>
        <taxon>Fungi</taxon>
        <taxon>Dikarya</taxon>
        <taxon>Ascomycota</taxon>
        <taxon>Pezizomycotina</taxon>
        <taxon>Sordariomycetes</taxon>
        <taxon>Sordariomycetidae</taxon>
        <taxon>Sordariales</taxon>
        <taxon>Chaetomiaceae</taxon>
        <taxon>Staphylotrichum</taxon>
    </lineage>
</organism>
<dbReference type="Pfam" id="PF14388">
    <property type="entry name" value="DUF4419"/>
    <property type="match status" value="1"/>
</dbReference>
<accession>A0AAD4HXQ9</accession>
<proteinExistence type="predicted"/>
<dbReference type="InterPro" id="IPR025533">
    <property type="entry name" value="DUF4419"/>
</dbReference>
<dbReference type="PANTHER" id="PTHR31252:SF11">
    <property type="entry name" value="DUF4419 DOMAIN-CONTAINING PROTEIN"/>
    <property type="match status" value="1"/>
</dbReference>
<dbReference type="Proteomes" id="UP001197093">
    <property type="component" value="Unassembled WGS sequence"/>
</dbReference>
<comment type="caution">
    <text evidence="1">The sequence shown here is derived from an EMBL/GenBank/DDBJ whole genome shotgun (WGS) entry which is preliminary data.</text>
</comment>
<reference evidence="1" key="1">
    <citation type="submission" date="2023-02" db="EMBL/GenBank/DDBJ databases">
        <authorList>
            <person name="Palmer J.M."/>
        </authorList>
    </citation>
    <scope>NUCLEOTIDE SEQUENCE</scope>
    <source>
        <strain evidence="1">FW57</strain>
    </source>
</reference>
<evidence type="ECO:0000313" key="2">
    <source>
        <dbReference type="Proteomes" id="UP001197093"/>
    </source>
</evidence>
<keyword evidence="2" id="KW-1185">Reference proteome</keyword>
<dbReference type="AlphaFoldDB" id="A0AAD4HXQ9"/>
<dbReference type="EMBL" id="JAHCVI010000003">
    <property type="protein sequence ID" value="KAG7288257.1"/>
    <property type="molecule type" value="Genomic_DNA"/>
</dbReference>